<gene>
    <name evidence="2" type="primary">LOC107765071</name>
</gene>
<accession>A0AC58S3D0</accession>
<dbReference type="RefSeq" id="XP_075079481.1">
    <property type="nucleotide sequence ID" value="XM_075223380.1"/>
</dbReference>
<proteinExistence type="predicted"/>
<protein>
    <submittedName>
        <fullName evidence="2">Agamous-like MADS-box protein AGL104</fullName>
    </submittedName>
</protein>
<evidence type="ECO:0000313" key="2">
    <source>
        <dbReference type="RefSeq" id="XP_075079481.1"/>
    </source>
</evidence>
<name>A0AC58S3D0_TOBAC</name>
<dbReference type="Proteomes" id="UP000790787">
    <property type="component" value="Chromosome 10"/>
</dbReference>
<keyword evidence="1" id="KW-1185">Reference proteome</keyword>
<reference evidence="1" key="1">
    <citation type="journal article" date="2014" name="Nat. Commun.">
        <title>The tobacco genome sequence and its comparison with those of tomato and potato.</title>
        <authorList>
            <person name="Sierro N."/>
            <person name="Battey J.N."/>
            <person name="Ouadi S."/>
            <person name="Bakaher N."/>
            <person name="Bovet L."/>
            <person name="Willig A."/>
            <person name="Goepfert S."/>
            <person name="Peitsch M.C."/>
            <person name="Ivanov N.V."/>
        </authorList>
    </citation>
    <scope>NUCLEOTIDE SEQUENCE [LARGE SCALE GENOMIC DNA]</scope>
</reference>
<reference evidence="2" key="2">
    <citation type="submission" date="2025-08" db="UniProtKB">
        <authorList>
            <consortium name="RefSeq"/>
        </authorList>
    </citation>
    <scope>IDENTIFICATION</scope>
    <source>
        <tissue evidence="2">Leaf</tissue>
    </source>
</reference>
<sequence>MGRNKLVMKKIENSTSRQQTYSKRKDSIVKKANELAVLCDTDVALLMFSPTGQLTSYSSRGSVEDIMLRVVNRPGELHRRPIPNEQHFSQRLTQLKYESEMVEKIAMYVILLLHSIYSPGWCFPYVLDLLVHESGYMTSLFFFFSFSFFCLLFFYITF</sequence>
<evidence type="ECO:0000313" key="1">
    <source>
        <dbReference type="Proteomes" id="UP000790787"/>
    </source>
</evidence>
<organism evidence="1 2">
    <name type="scientific">Nicotiana tabacum</name>
    <name type="common">Common tobacco</name>
    <dbReference type="NCBI Taxonomy" id="4097"/>
    <lineage>
        <taxon>Eukaryota</taxon>
        <taxon>Viridiplantae</taxon>
        <taxon>Streptophyta</taxon>
        <taxon>Embryophyta</taxon>
        <taxon>Tracheophyta</taxon>
        <taxon>Spermatophyta</taxon>
        <taxon>Magnoliopsida</taxon>
        <taxon>eudicotyledons</taxon>
        <taxon>Gunneridae</taxon>
        <taxon>Pentapetalae</taxon>
        <taxon>asterids</taxon>
        <taxon>lamiids</taxon>
        <taxon>Solanales</taxon>
        <taxon>Solanaceae</taxon>
        <taxon>Nicotianoideae</taxon>
        <taxon>Nicotianeae</taxon>
        <taxon>Nicotiana</taxon>
    </lineage>
</organism>